<comment type="caution">
    <text evidence="6">The sequence shown here is derived from an EMBL/GenBank/DDBJ whole genome shotgun (WGS) entry which is preliminary data.</text>
</comment>
<evidence type="ECO:0000313" key="6">
    <source>
        <dbReference type="EMBL" id="KAL0916840.1"/>
    </source>
</evidence>
<organism evidence="6 7">
    <name type="scientific">Dendrobium thyrsiflorum</name>
    <name type="common">Pinecone-like raceme dendrobium</name>
    <name type="synonym">Orchid</name>
    <dbReference type="NCBI Taxonomy" id="117978"/>
    <lineage>
        <taxon>Eukaryota</taxon>
        <taxon>Viridiplantae</taxon>
        <taxon>Streptophyta</taxon>
        <taxon>Embryophyta</taxon>
        <taxon>Tracheophyta</taxon>
        <taxon>Spermatophyta</taxon>
        <taxon>Magnoliopsida</taxon>
        <taxon>Liliopsida</taxon>
        <taxon>Asparagales</taxon>
        <taxon>Orchidaceae</taxon>
        <taxon>Epidendroideae</taxon>
        <taxon>Malaxideae</taxon>
        <taxon>Dendrobiinae</taxon>
        <taxon>Dendrobium</taxon>
    </lineage>
</organism>
<dbReference type="Gene3D" id="2.130.10.10">
    <property type="entry name" value="YVTN repeat-like/Quinoprotein amine dehydrogenase"/>
    <property type="match status" value="2"/>
</dbReference>
<dbReference type="GO" id="GO:0005634">
    <property type="term" value="C:nucleus"/>
    <property type="evidence" value="ECO:0007669"/>
    <property type="project" value="UniProtKB-SubCell"/>
</dbReference>
<feature type="domain" description="RSE1/DDB1/CPSF1 C-terminal" evidence="3">
    <location>
        <begin position="1059"/>
        <end position="1315"/>
    </location>
</feature>
<dbReference type="PANTHER" id="PTHR10644">
    <property type="entry name" value="DNA REPAIR/RNA PROCESSING CPSF FAMILY"/>
    <property type="match status" value="1"/>
</dbReference>
<evidence type="ECO:0000256" key="2">
    <source>
        <dbReference type="ARBA" id="ARBA00023242"/>
    </source>
</evidence>
<dbReference type="InterPro" id="IPR050358">
    <property type="entry name" value="RSE1/DDB1/CFT1"/>
</dbReference>
<dbReference type="Pfam" id="PF10433">
    <property type="entry name" value="Beta-prop_RSE1_1st"/>
    <property type="match status" value="1"/>
</dbReference>
<reference evidence="6 7" key="1">
    <citation type="journal article" date="2024" name="Plant Biotechnol. J.">
        <title>Dendrobium thyrsiflorum genome and its molecular insights into genes involved in important horticultural traits.</title>
        <authorList>
            <person name="Chen B."/>
            <person name="Wang J.Y."/>
            <person name="Zheng P.J."/>
            <person name="Li K.L."/>
            <person name="Liang Y.M."/>
            <person name="Chen X.F."/>
            <person name="Zhang C."/>
            <person name="Zhao X."/>
            <person name="He X."/>
            <person name="Zhang G.Q."/>
            <person name="Liu Z.J."/>
            <person name="Xu Q."/>
        </authorList>
    </citation>
    <scope>NUCLEOTIDE SEQUENCE [LARGE SCALE GENOMIC DNA]</scope>
    <source>
        <strain evidence="6">GZMU011</strain>
    </source>
</reference>
<dbReference type="InterPro" id="IPR018846">
    <property type="entry name" value="Beta-prop_RSE1/DDB1/CPSF1_1st"/>
</dbReference>
<name>A0ABD0UVK3_DENTH</name>
<evidence type="ECO:0000259" key="3">
    <source>
        <dbReference type="Pfam" id="PF03178"/>
    </source>
</evidence>
<protein>
    <submittedName>
        <fullName evidence="6">Uncharacterized protein</fullName>
    </submittedName>
</protein>
<dbReference type="InterPro" id="IPR004871">
    <property type="entry name" value="RSE1/DDB1/CPSF1_C"/>
</dbReference>
<feature type="domain" description="RSE1/DDB1/CPSF1 first beta-propeller" evidence="4">
    <location>
        <begin position="35"/>
        <end position="458"/>
    </location>
</feature>
<accession>A0ABD0UVK3</accession>
<dbReference type="Pfam" id="PF23726">
    <property type="entry name" value="Beta-prop_RSE1_2nd"/>
    <property type="match status" value="1"/>
</dbReference>
<feature type="domain" description="RSE1/DDB1/CPSF1 second beta-propeller" evidence="5">
    <location>
        <begin position="519"/>
        <end position="883"/>
    </location>
</feature>
<dbReference type="Pfam" id="PF03178">
    <property type="entry name" value="CPSF_A"/>
    <property type="match status" value="1"/>
</dbReference>
<proteinExistence type="predicted"/>
<evidence type="ECO:0000259" key="5">
    <source>
        <dbReference type="Pfam" id="PF23726"/>
    </source>
</evidence>
<dbReference type="Proteomes" id="UP001552299">
    <property type="component" value="Unassembled WGS sequence"/>
</dbReference>
<keyword evidence="2" id="KW-0539">Nucleus</keyword>
<evidence type="ECO:0000313" key="7">
    <source>
        <dbReference type="Proteomes" id="UP001552299"/>
    </source>
</evidence>
<dbReference type="EMBL" id="JANQDX010000011">
    <property type="protein sequence ID" value="KAL0916840.1"/>
    <property type="molecule type" value="Genomic_DNA"/>
</dbReference>
<evidence type="ECO:0000256" key="1">
    <source>
        <dbReference type="ARBA" id="ARBA00004123"/>
    </source>
</evidence>
<evidence type="ECO:0000259" key="4">
    <source>
        <dbReference type="Pfam" id="PF10433"/>
    </source>
</evidence>
<sequence length="1373" mass="150726">MAAGEKDSGSDSPQRSVPRPGGYYLAKYVLRGSAVIHAVRGHLRSPTSDDIVFGKETALELVVIDEDGIVQSICEQPVFGIIKDLAILGWNDKFRQSRPQMIGKDLLVVLSDSGKLSFLAFSFEMHRFLAMNHIQLSKPGNSIHQVGRMLAVDPDGCFIAASAFEDQFALFSMSTSVGDNVIDEKMFYPPEYKGETSLIKDTMRTNVRGTIWSMCFVSHGSDHCSSKGYYPILATIMHRKARLRNELLLFGCNIRTRAIQFISSYPEAEIGPLALNISAVPHLSGFAVVFRIGDALLMDFRDPYSIQCVQRINFGLPSIIEEPDSFHESSRSMDIDDEGMSNVAVCALLELSDSAAAMAKDDPMNIDNGIETTSTSKHVCACCWEPGGLASANLVLCLDVGELYILEIHSTIEGIRVDISDCLYRCLPCKELIWLKGGFVMGLVEMGDGLVLKLDDGGFVYKSIIQNIAPILDLAVVDDHDEKQDQMFSCCGMSPVGSLRVIRTGLSVDKLVKTPPNYEGITGTWTLRMKKSDPYHSFLVLSFVEETRVLSVGLNFFDVTDAIGFQADVCTLACGLVSDGFLVQIHRAGVRLCLPTTAAHVNGFPLLIPFCTSWRPDYMSISSGAVGHNVIVISTANPCFLFVLGVRSLAAAYQHELYEIQHLRLVHEVSCISIPEQEITFEQLLSIAHLAEKDNQETVCNGDGRCITFVIGTHLPSVEVLFFGHDQGFWVLASGAISIDNALGTPISSCIPEDVRLVLVDTFYVLVGLRNGILLRYELPQTSVLSSSYQFVKNFGTSRSVQLQLISIRRLGVAPVVLVPLRDALDSDVVVLCEMPWLLHVARHSIVYTSISFQTATHVTAVSSFDCPNGILFVADSSLHLLELGHRKRINVRKFSIEGTPRKVLYHKESKTLLILRTGLRDTPFSSDICRVDPFSGVVISKFPCELGETAKCMQIMRVGYQHLLVVGTSQSPGRTIMPSGEAESTKGRLIILSLGNAQNTSESSSMTYYSNFSSPSRISSPLHEFVGHSTEKLSCNTVGSSPDDCGSDGVKIEETEAGLLRVIYQNQMSGAVLAVCPFLNRYLLASAGNILNVFCFVTENPLRLRKHSMTKTRFTITCLTTCFTRIAVGDCRDGILFYSYTDDLRKLEQLYSDPVQRLVADCTLLDMDTAVVSDRRGSISVLSDVGELDGSDNPEKNLLVNCSYYMGESVMSIQKGLFLYRSSVDDLLNDSDGTDIGCKSSYNSIVASTLLGSVLVLIPVTSEEHNLLETVQARLAAHPLTAPVLGNDHKEFRGRLSRGGVPTMLDGDMLLQFLELTLQEQENVLSVPIFENSDASSTDVSSTDASSTSDSQPHLCMHRVIQILERIHHAST</sequence>
<keyword evidence="7" id="KW-1185">Reference proteome</keyword>
<dbReference type="InterPro" id="IPR015943">
    <property type="entry name" value="WD40/YVTN_repeat-like_dom_sf"/>
</dbReference>
<dbReference type="InterPro" id="IPR058543">
    <property type="entry name" value="Beta-prop_RSE1/DDB1/CPSF1_2nd"/>
</dbReference>
<gene>
    <name evidence="6" type="ORF">M5K25_014383</name>
</gene>
<comment type="subcellular location">
    <subcellularLocation>
        <location evidence="1">Nucleus</location>
    </subcellularLocation>
</comment>